<dbReference type="SUPFAM" id="SSF50965">
    <property type="entry name" value="Galactose oxidase, central domain"/>
    <property type="match status" value="1"/>
</dbReference>
<dbReference type="Gene3D" id="1.20.1280.50">
    <property type="match status" value="1"/>
</dbReference>
<evidence type="ECO:0000313" key="2">
    <source>
        <dbReference type="EMBL" id="SPD10177.1"/>
    </source>
</evidence>
<dbReference type="PANTHER" id="PTHR31672">
    <property type="entry name" value="BNACNNG10540D PROTEIN"/>
    <property type="match status" value="1"/>
</dbReference>
<proteinExistence type="predicted"/>
<accession>A0A2N9H6W2</accession>
<sequence>MFRKLLLIKLGVAYSHLEKSLWTLESNPSCKLHSASKFFVEFWTEQMIVLLPWLLQMNGSALCTSHASSSFCRKKSQTREPPILLRMNNHLPDDIVLNILARLPVKSVLRMRCICQSWCSSITTPNFISTHTLVNNNKDHCYIIHNLWTTRDSRVAFDCHTFDRISEFGIPHDFPSECVIVGSCNGILCVAGCGSVSTDDVIYLWNPSIRKFKQLPNTCLGKLSDVKLGFAYHSENNDYKVVRISCSPFSTLCLPEIEVYTLSSDLWRRLGISLRNNVMFYCDLFLFSLPLVNGAWHWMVNILEEKEKHKRREEVIVSFDVNSETFRELAMPDDYINADCCLTSLTLFKGKLAFITFGRSEQSGFRNSFYIWYGSLLLRRAIDLVKEDFELVLVDIETLHEKDPDIQDPHSCVAAFMGSLALLDGANMVSY</sequence>
<dbReference type="EMBL" id="OIVN01003303">
    <property type="protein sequence ID" value="SPD10177.1"/>
    <property type="molecule type" value="Genomic_DNA"/>
</dbReference>
<protein>
    <recommendedName>
        <fullName evidence="1">F-box domain-containing protein</fullName>
    </recommendedName>
</protein>
<dbReference type="Pfam" id="PF08268">
    <property type="entry name" value="FBA_3"/>
    <property type="match status" value="1"/>
</dbReference>
<dbReference type="InterPro" id="IPR050796">
    <property type="entry name" value="SCF_F-box_component"/>
</dbReference>
<organism evidence="2">
    <name type="scientific">Fagus sylvatica</name>
    <name type="common">Beechnut</name>
    <dbReference type="NCBI Taxonomy" id="28930"/>
    <lineage>
        <taxon>Eukaryota</taxon>
        <taxon>Viridiplantae</taxon>
        <taxon>Streptophyta</taxon>
        <taxon>Embryophyta</taxon>
        <taxon>Tracheophyta</taxon>
        <taxon>Spermatophyta</taxon>
        <taxon>Magnoliopsida</taxon>
        <taxon>eudicotyledons</taxon>
        <taxon>Gunneridae</taxon>
        <taxon>Pentapetalae</taxon>
        <taxon>rosids</taxon>
        <taxon>fabids</taxon>
        <taxon>Fagales</taxon>
        <taxon>Fagaceae</taxon>
        <taxon>Fagus</taxon>
    </lineage>
</organism>
<dbReference type="CDD" id="cd22157">
    <property type="entry name" value="F-box_AtFBW1-like"/>
    <property type="match status" value="1"/>
</dbReference>
<dbReference type="AlphaFoldDB" id="A0A2N9H6W2"/>
<dbReference type="InterPro" id="IPR013187">
    <property type="entry name" value="F-box-assoc_dom_typ3"/>
</dbReference>
<dbReference type="NCBIfam" id="TIGR01640">
    <property type="entry name" value="F_box_assoc_1"/>
    <property type="match status" value="1"/>
</dbReference>
<dbReference type="PANTHER" id="PTHR31672:SF13">
    <property type="entry name" value="F-BOX PROTEIN CPR30-LIKE"/>
    <property type="match status" value="1"/>
</dbReference>
<dbReference type="InterPro" id="IPR001810">
    <property type="entry name" value="F-box_dom"/>
</dbReference>
<dbReference type="SMART" id="SM00256">
    <property type="entry name" value="FBOX"/>
    <property type="match status" value="1"/>
</dbReference>
<dbReference type="InterPro" id="IPR011043">
    <property type="entry name" value="Gal_Oxase/kelch_b-propeller"/>
</dbReference>
<name>A0A2N9H6W2_FAGSY</name>
<dbReference type="InterPro" id="IPR036047">
    <property type="entry name" value="F-box-like_dom_sf"/>
</dbReference>
<dbReference type="InterPro" id="IPR017451">
    <property type="entry name" value="F-box-assoc_interact_dom"/>
</dbReference>
<gene>
    <name evidence="2" type="ORF">FSB_LOCUS38059</name>
</gene>
<reference evidence="2" key="1">
    <citation type="submission" date="2018-02" db="EMBL/GenBank/DDBJ databases">
        <authorList>
            <person name="Cohen D.B."/>
            <person name="Kent A.D."/>
        </authorList>
    </citation>
    <scope>NUCLEOTIDE SEQUENCE</scope>
</reference>
<evidence type="ECO:0000259" key="1">
    <source>
        <dbReference type="SMART" id="SM00256"/>
    </source>
</evidence>
<dbReference type="Pfam" id="PF00646">
    <property type="entry name" value="F-box"/>
    <property type="match status" value="1"/>
</dbReference>
<feature type="domain" description="F-box" evidence="1">
    <location>
        <begin position="91"/>
        <end position="131"/>
    </location>
</feature>
<dbReference type="SUPFAM" id="SSF81383">
    <property type="entry name" value="F-box domain"/>
    <property type="match status" value="1"/>
</dbReference>